<keyword evidence="3" id="KW-1185">Reference proteome</keyword>
<evidence type="ECO:0000256" key="1">
    <source>
        <dbReference type="SAM" id="MobiDB-lite"/>
    </source>
</evidence>
<dbReference type="Proteomes" id="UP000039865">
    <property type="component" value="Unassembled WGS sequence"/>
</dbReference>
<feature type="compositionally biased region" description="Low complexity" evidence="1">
    <location>
        <begin position="77"/>
        <end position="87"/>
    </location>
</feature>
<feature type="compositionally biased region" description="Polar residues" evidence="1">
    <location>
        <begin position="100"/>
        <end position="114"/>
    </location>
</feature>
<feature type="region of interest" description="Disordered" evidence="1">
    <location>
        <begin position="1"/>
        <end position="124"/>
    </location>
</feature>
<proteinExistence type="predicted"/>
<evidence type="ECO:0000313" key="3">
    <source>
        <dbReference type="Proteomes" id="UP000039865"/>
    </source>
</evidence>
<gene>
    <name evidence="2" type="primary">Contig6926.g7415</name>
    <name evidence="2" type="ORF">STYLEM_5418</name>
</gene>
<dbReference type="OrthoDB" id="327840at2759"/>
<dbReference type="AlphaFoldDB" id="A0A078A4J6"/>
<organism evidence="2 3">
    <name type="scientific">Stylonychia lemnae</name>
    <name type="common">Ciliate</name>
    <dbReference type="NCBI Taxonomy" id="5949"/>
    <lineage>
        <taxon>Eukaryota</taxon>
        <taxon>Sar</taxon>
        <taxon>Alveolata</taxon>
        <taxon>Ciliophora</taxon>
        <taxon>Intramacronucleata</taxon>
        <taxon>Spirotrichea</taxon>
        <taxon>Stichotrichia</taxon>
        <taxon>Sporadotrichida</taxon>
        <taxon>Oxytrichidae</taxon>
        <taxon>Stylonychinae</taxon>
        <taxon>Stylonychia</taxon>
    </lineage>
</organism>
<protein>
    <submittedName>
        <fullName evidence="2">Uncharacterized protein</fullName>
    </submittedName>
</protein>
<feature type="compositionally biased region" description="Basic and acidic residues" evidence="1">
    <location>
        <begin position="115"/>
        <end position="124"/>
    </location>
</feature>
<accession>A0A078A4J6</accession>
<dbReference type="EMBL" id="CCKQ01005254">
    <property type="protein sequence ID" value="CDW76418.1"/>
    <property type="molecule type" value="Genomic_DNA"/>
</dbReference>
<reference evidence="2 3" key="1">
    <citation type="submission" date="2014-06" db="EMBL/GenBank/DDBJ databases">
        <authorList>
            <person name="Swart Estienne"/>
        </authorList>
    </citation>
    <scope>NUCLEOTIDE SEQUENCE [LARGE SCALE GENOMIC DNA]</scope>
    <source>
        <strain evidence="2 3">130c</strain>
    </source>
</reference>
<name>A0A078A4J6_STYLE</name>
<sequence length="631" mass="73519">MQNASPKRTQFQKELPPILKQTTILPQDRPPMPQQSGLVNKSRKDESSKGRISNKKAESNQTLSEADSESLEESNKARSISSSSASNFIQRRNPFGDIGNQKSGSGMSKPYQSQSEKRQNLDDLKVMRRKNVVPIVMNQLQDFTNLKRIFDVDVSDEKFEERRVVMLKSMLRMKEKENIVLRELLKRKENAFLRCSELCAFLSQVLSNDYLEKRKNNIGEPLGVQLSKKDTRKIQTSLAWQDIIHEHATNNVEKRIMMEMGQAISQNNQSQQHQQQHLSMEHARNNLSRLENSINSPYPRGLIAINNQKDAISIINSPAIKKDLNQNSMQTDQSTSKYFNYETAMRLETDLYLLFRSLIKFLKNDNFLEYYQHLIHLKTAIRESIQSLFDFGLVLGCQERFAVEKQQVEYFQGINRYLLKGEVQGVKRGQAKAEEQSIMACIRRKIYLSSKRIKKILKQSQPQTSDYLSTQLNKLRANEIKIQLELQGLQTELELQRNCNIQIEQRLNSIDEFSLKKFHKFQVQLKQKVFDQLRQLQERSTQKTFILEMQTALSSIFKFERFLNGQDEYEYVKSLTKYKGSPKQSPSKPENQFEKTNKAIINQINKLKCYLTDFDKMMNDVCQSKQDGNKN</sequence>
<evidence type="ECO:0000313" key="2">
    <source>
        <dbReference type="EMBL" id="CDW76418.1"/>
    </source>
</evidence>
<dbReference type="InParanoid" id="A0A078A4J6"/>